<evidence type="ECO:0000313" key="9">
    <source>
        <dbReference type="Proteomes" id="UP001379949"/>
    </source>
</evidence>
<gene>
    <name evidence="8" type="ORF">V6242_10840</name>
</gene>
<evidence type="ECO:0000256" key="3">
    <source>
        <dbReference type="ARBA" id="ARBA00023125"/>
    </source>
</evidence>
<dbReference type="InterPro" id="IPR025166">
    <property type="entry name" value="Integrase_DNA_bind_dom"/>
</dbReference>
<dbReference type="Gene3D" id="1.10.443.10">
    <property type="entry name" value="Intergrase catalytic core"/>
    <property type="match status" value="1"/>
</dbReference>
<dbReference type="RefSeq" id="WP_341567354.1">
    <property type="nucleotide sequence ID" value="NZ_JBAKAR010000008.1"/>
</dbReference>
<dbReference type="Gene3D" id="1.10.150.130">
    <property type="match status" value="1"/>
</dbReference>
<dbReference type="CDD" id="cd00801">
    <property type="entry name" value="INT_P4_C"/>
    <property type="match status" value="1"/>
</dbReference>
<dbReference type="InterPro" id="IPR011010">
    <property type="entry name" value="DNA_brk_join_enz"/>
</dbReference>
<dbReference type="InterPro" id="IPR044068">
    <property type="entry name" value="CB"/>
</dbReference>
<reference evidence="8 9" key="1">
    <citation type="submission" date="2024-02" db="EMBL/GenBank/DDBJ databases">
        <title>Bacteria isolated from the canopy kelp, Nereocystis luetkeana.</title>
        <authorList>
            <person name="Pfister C.A."/>
            <person name="Younker I.T."/>
            <person name="Light S.H."/>
        </authorList>
    </citation>
    <scope>NUCLEOTIDE SEQUENCE [LARGE SCALE GENOMIC DNA]</scope>
    <source>
        <strain evidence="8 9">TI.4.07</strain>
    </source>
</reference>
<evidence type="ECO:0000259" key="6">
    <source>
        <dbReference type="PROSITE" id="PS51898"/>
    </source>
</evidence>
<evidence type="ECO:0000313" key="8">
    <source>
        <dbReference type="EMBL" id="MEL0613641.1"/>
    </source>
</evidence>
<protein>
    <submittedName>
        <fullName evidence="8">Tyrosine-type recombinase/integrase</fullName>
    </submittedName>
</protein>
<dbReference type="Pfam" id="PF22022">
    <property type="entry name" value="Phage_int_M"/>
    <property type="match status" value="1"/>
</dbReference>
<feature type="domain" description="Core-binding (CB)" evidence="7">
    <location>
        <begin position="113"/>
        <end position="194"/>
    </location>
</feature>
<evidence type="ECO:0000256" key="2">
    <source>
        <dbReference type="ARBA" id="ARBA00022908"/>
    </source>
</evidence>
<dbReference type="Proteomes" id="UP001379949">
    <property type="component" value="Unassembled WGS sequence"/>
</dbReference>
<dbReference type="InterPro" id="IPR050808">
    <property type="entry name" value="Phage_Integrase"/>
</dbReference>
<dbReference type="Pfam" id="PF13356">
    <property type="entry name" value="Arm-DNA-bind_3"/>
    <property type="match status" value="1"/>
</dbReference>
<dbReference type="EMBL" id="JBAKAR010000008">
    <property type="protein sequence ID" value="MEL0613641.1"/>
    <property type="molecule type" value="Genomic_DNA"/>
</dbReference>
<keyword evidence="9" id="KW-1185">Reference proteome</keyword>
<keyword evidence="4" id="KW-0233">DNA recombination</keyword>
<evidence type="ECO:0000256" key="4">
    <source>
        <dbReference type="ARBA" id="ARBA00023172"/>
    </source>
</evidence>
<dbReference type="PROSITE" id="PS51898">
    <property type="entry name" value="TYR_RECOMBINASE"/>
    <property type="match status" value="1"/>
</dbReference>
<comment type="caution">
    <text evidence="8">The sequence shown here is derived from an EMBL/GenBank/DDBJ whole genome shotgun (WGS) entry which is preliminary data.</text>
</comment>
<dbReference type="Pfam" id="PF00589">
    <property type="entry name" value="Phage_integrase"/>
    <property type="match status" value="1"/>
</dbReference>
<feature type="domain" description="Tyr recombinase" evidence="6">
    <location>
        <begin position="225"/>
        <end position="397"/>
    </location>
</feature>
<dbReference type="PANTHER" id="PTHR30629:SF2">
    <property type="entry name" value="PROPHAGE INTEGRASE INTS-RELATED"/>
    <property type="match status" value="1"/>
</dbReference>
<evidence type="ECO:0000256" key="1">
    <source>
        <dbReference type="ARBA" id="ARBA00008857"/>
    </source>
</evidence>
<dbReference type="InterPro" id="IPR013762">
    <property type="entry name" value="Integrase-like_cat_sf"/>
</dbReference>
<keyword evidence="2" id="KW-0229">DNA integration</keyword>
<sequence length="423" mass="47951">MPKIAKELTALAVSKIKKDGRHAVGGVSGLSLKVSGNSRSWVLNMLMGTRLNKEGKEVPNRLFLGLGSYPEVTLAEARDKARELRSEIKAGINPIEAKKERKAEVIRQQGRNTTFNECAQLVLNMKEKELKNIKHIAQWRSSLENYAFPIIGHLSVNQINKTHILEVLQPIWLEKNETASRLRGRIETILDYAKAKEFREGDNPAGWKGMLKPLLPEPSKIQKRKHHAALPYAEITDFMKELSKRPGLSARALEFSILTVARSGEVRGATWDEIDFDNKIWIIPAERMKARKEHRVPLSTGAIKILQELPRVAGGNLVFPGQQGKQMSDMTLTAVLKRMDRKDLTQHGFRSTFRDWAGETTSFPREVIEHALAHKLKDQAEAAYQRGDLLKKRRSLMEEWYRESIPTFKNLLSPKGSKPSMSI</sequence>
<keyword evidence="3 5" id="KW-0238">DNA-binding</keyword>
<dbReference type="InterPro" id="IPR010998">
    <property type="entry name" value="Integrase_recombinase_N"/>
</dbReference>
<organism evidence="8 9">
    <name type="scientific">Marinomonas arenicola</name>
    <dbReference type="NCBI Taxonomy" id="569601"/>
    <lineage>
        <taxon>Bacteria</taxon>
        <taxon>Pseudomonadati</taxon>
        <taxon>Pseudomonadota</taxon>
        <taxon>Gammaproteobacteria</taxon>
        <taxon>Oceanospirillales</taxon>
        <taxon>Oceanospirillaceae</taxon>
        <taxon>Marinomonas</taxon>
    </lineage>
</organism>
<dbReference type="PROSITE" id="PS51900">
    <property type="entry name" value="CB"/>
    <property type="match status" value="1"/>
</dbReference>
<evidence type="ECO:0000259" key="7">
    <source>
        <dbReference type="PROSITE" id="PS51900"/>
    </source>
</evidence>
<name>A0ABU9G568_9GAMM</name>
<comment type="similarity">
    <text evidence="1">Belongs to the 'phage' integrase family.</text>
</comment>
<dbReference type="InterPro" id="IPR002104">
    <property type="entry name" value="Integrase_catalytic"/>
</dbReference>
<dbReference type="InterPro" id="IPR053876">
    <property type="entry name" value="Phage_int_M"/>
</dbReference>
<evidence type="ECO:0000256" key="5">
    <source>
        <dbReference type="PROSITE-ProRule" id="PRU01248"/>
    </source>
</evidence>
<dbReference type="InterPro" id="IPR038488">
    <property type="entry name" value="Integrase_DNA-bd_sf"/>
</dbReference>
<dbReference type="PANTHER" id="PTHR30629">
    <property type="entry name" value="PROPHAGE INTEGRASE"/>
    <property type="match status" value="1"/>
</dbReference>
<accession>A0ABU9G568</accession>
<dbReference type="SUPFAM" id="SSF56349">
    <property type="entry name" value="DNA breaking-rejoining enzymes"/>
    <property type="match status" value="1"/>
</dbReference>
<proteinExistence type="inferred from homology"/>
<dbReference type="Gene3D" id="3.30.160.390">
    <property type="entry name" value="Integrase, DNA-binding domain"/>
    <property type="match status" value="1"/>
</dbReference>